<protein>
    <submittedName>
        <fullName evidence="1">Uncharacterized protein</fullName>
    </submittedName>
</protein>
<reference evidence="1 2" key="1">
    <citation type="journal article" date="2019" name="Sci. Rep.">
        <title>Orb-weaving spider Araneus ventricosus genome elucidates the spidroin gene catalogue.</title>
        <authorList>
            <person name="Kono N."/>
            <person name="Nakamura H."/>
            <person name="Ohtoshi R."/>
            <person name="Moran D.A.P."/>
            <person name="Shinohara A."/>
            <person name="Yoshida Y."/>
            <person name="Fujiwara M."/>
            <person name="Mori M."/>
            <person name="Tomita M."/>
            <person name="Arakawa K."/>
        </authorList>
    </citation>
    <scope>NUCLEOTIDE SEQUENCE [LARGE SCALE GENOMIC DNA]</scope>
</reference>
<proteinExistence type="predicted"/>
<gene>
    <name evidence="1" type="ORF">AVEN_93334_1</name>
</gene>
<dbReference type="Proteomes" id="UP000499080">
    <property type="component" value="Unassembled WGS sequence"/>
</dbReference>
<comment type="caution">
    <text evidence="1">The sequence shown here is derived from an EMBL/GenBank/DDBJ whole genome shotgun (WGS) entry which is preliminary data.</text>
</comment>
<sequence>MWGRKASGKPPEGTFSGQEKTFRVNDALWGRKANGERPEGTFSGQEKTFRVNDALWDRKENGERPEGTFSRQNKTFRVQLVAPYLLPNRLNGQKYLVFLQQVLPHLPRNEFFW</sequence>
<organism evidence="1 2">
    <name type="scientific">Araneus ventricosus</name>
    <name type="common">Orbweaver spider</name>
    <name type="synonym">Epeira ventricosa</name>
    <dbReference type="NCBI Taxonomy" id="182803"/>
    <lineage>
        <taxon>Eukaryota</taxon>
        <taxon>Metazoa</taxon>
        <taxon>Ecdysozoa</taxon>
        <taxon>Arthropoda</taxon>
        <taxon>Chelicerata</taxon>
        <taxon>Arachnida</taxon>
        <taxon>Araneae</taxon>
        <taxon>Araneomorphae</taxon>
        <taxon>Entelegynae</taxon>
        <taxon>Araneoidea</taxon>
        <taxon>Araneidae</taxon>
        <taxon>Araneus</taxon>
    </lineage>
</organism>
<accession>A0A4Y2NIW3</accession>
<evidence type="ECO:0000313" key="1">
    <source>
        <dbReference type="EMBL" id="GBN38490.1"/>
    </source>
</evidence>
<name>A0A4Y2NIW3_ARAVE</name>
<dbReference type="AlphaFoldDB" id="A0A4Y2NIW3"/>
<evidence type="ECO:0000313" key="2">
    <source>
        <dbReference type="Proteomes" id="UP000499080"/>
    </source>
</evidence>
<keyword evidence="2" id="KW-1185">Reference proteome</keyword>
<dbReference type="EMBL" id="BGPR01009190">
    <property type="protein sequence ID" value="GBN38490.1"/>
    <property type="molecule type" value="Genomic_DNA"/>
</dbReference>